<accession>A0A066YNW0</accession>
<gene>
    <name evidence="2" type="ORF">KCH_66160</name>
</gene>
<protein>
    <recommendedName>
        <fullName evidence="4">Immunity protein Imm1</fullName>
    </recommendedName>
</protein>
<reference evidence="2 3" key="1">
    <citation type="submission" date="2014-05" db="EMBL/GenBank/DDBJ databases">
        <title>Draft Genome Sequence of Kitasatospora cheerisanensis KCTC 2395.</title>
        <authorList>
            <person name="Nam D.H."/>
        </authorList>
    </citation>
    <scope>NUCLEOTIDE SEQUENCE [LARGE SCALE GENOMIC DNA]</scope>
    <source>
        <strain evidence="2 3">KCTC 2395</strain>
    </source>
</reference>
<sequence length="133" mass="13983">MSEQPAERWEFTDRPPGSGAAAGPGGDAVGELRRRIAGGRGENWLRSSRGRELAVVSNGERAMVMLLAGPGDPGEHAVDPGADGWSDGFLLADGQQDEYPDADTVPLDRALELVGHLLETGAPPADAPWSVDR</sequence>
<dbReference type="PATRIC" id="fig|1348663.4.peg.6402"/>
<dbReference type="eggNOG" id="ENOG5033525">
    <property type="taxonomic scope" value="Bacteria"/>
</dbReference>
<evidence type="ECO:0000256" key="1">
    <source>
        <dbReference type="SAM" id="MobiDB-lite"/>
    </source>
</evidence>
<evidence type="ECO:0008006" key="4">
    <source>
        <dbReference type="Google" id="ProtNLM"/>
    </source>
</evidence>
<feature type="region of interest" description="Disordered" evidence="1">
    <location>
        <begin position="1"/>
        <end position="29"/>
    </location>
</feature>
<dbReference type="RefSeq" id="WP_051653650.1">
    <property type="nucleotide sequence ID" value="NZ_KK853997.1"/>
</dbReference>
<proteinExistence type="predicted"/>
<comment type="caution">
    <text evidence="2">The sequence shown here is derived from an EMBL/GenBank/DDBJ whole genome shotgun (WGS) entry which is preliminary data.</text>
</comment>
<dbReference type="HOGENOM" id="CLU_1912593_0_0_11"/>
<dbReference type="AlphaFoldDB" id="A0A066YNW0"/>
<name>A0A066YNW0_9ACTN</name>
<organism evidence="2 3">
    <name type="scientific">Kitasatospora cheerisanensis KCTC 2395</name>
    <dbReference type="NCBI Taxonomy" id="1348663"/>
    <lineage>
        <taxon>Bacteria</taxon>
        <taxon>Bacillati</taxon>
        <taxon>Actinomycetota</taxon>
        <taxon>Actinomycetes</taxon>
        <taxon>Kitasatosporales</taxon>
        <taxon>Streptomycetaceae</taxon>
        <taxon>Kitasatospora</taxon>
    </lineage>
</organism>
<evidence type="ECO:0000313" key="2">
    <source>
        <dbReference type="EMBL" id="KDN81654.1"/>
    </source>
</evidence>
<feature type="compositionally biased region" description="Basic and acidic residues" evidence="1">
    <location>
        <begin position="1"/>
        <end position="13"/>
    </location>
</feature>
<dbReference type="Proteomes" id="UP000027178">
    <property type="component" value="Unassembled WGS sequence"/>
</dbReference>
<evidence type="ECO:0000313" key="3">
    <source>
        <dbReference type="Proteomes" id="UP000027178"/>
    </source>
</evidence>
<dbReference type="EMBL" id="JNBY01000132">
    <property type="protein sequence ID" value="KDN81654.1"/>
    <property type="molecule type" value="Genomic_DNA"/>
</dbReference>
<keyword evidence="3" id="KW-1185">Reference proteome</keyword>